<protein>
    <submittedName>
        <fullName evidence="2">Uncharacterized protein</fullName>
    </submittedName>
</protein>
<accession>A0A2J8A3V5</accession>
<organism evidence="2 3">
    <name type="scientific">Tetrabaena socialis</name>
    <dbReference type="NCBI Taxonomy" id="47790"/>
    <lineage>
        <taxon>Eukaryota</taxon>
        <taxon>Viridiplantae</taxon>
        <taxon>Chlorophyta</taxon>
        <taxon>core chlorophytes</taxon>
        <taxon>Chlorophyceae</taxon>
        <taxon>CS clade</taxon>
        <taxon>Chlamydomonadales</taxon>
        <taxon>Tetrabaenaceae</taxon>
        <taxon>Tetrabaena</taxon>
    </lineage>
</organism>
<feature type="region of interest" description="Disordered" evidence="1">
    <location>
        <begin position="1"/>
        <end position="69"/>
    </location>
</feature>
<proteinExistence type="predicted"/>
<dbReference type="Proteomes" id="UP000236333">
    <property type="component" value="Unassembled WGS sequence"/>
</dbReference>
<keyword evidence="3" id="KW-1185">Reference proteome</keyword>
<gene>
    <name evidence="2" type="ORF">TSOC_006372</name>
</gene>
<dbReference type="EMBL" id="PGGS01000192">
    <property type="protein sequence ID" value="PNH07199.1"/>
    <property type="molecule type" value="Genomic_DNA"/>
</dbReference>
<evidence type="ECO:0000313" key="3">
    <source>
        <dbReference type="Proteomes" id="UP000236333"/>
    </source>
</evidence>
<dbReference type="AlphaFoldDB" id="A0A2J8A3V5"/>
<evidence type="ECO:0000256" key="1">
    <source>
        <dbReference type="SAM" id="MobiDB-lite"/>
    </source>
</evidence>
<comment type="caution">
    <text evidence="2">The sequence shown here is derived from an EMBL/GenBank/DDBJ whole genome shotgun (WGS) entry which is preliminary data.</text>
</comment>
<name>A0A2J8A3V5_9CHLO</name>
<reference evidence="2 3" key="1">
    <citation type="journal article" date="2017" name="Mol. Biol. Evol.">
        <title>The 4-celled Tetrabaena socialis nuclear genome reveals the essential components for genetic control of cell number at the origin of multicellularity in the volvocine lineage.</title>
        <authorList>
            <person name="Featherston J."/>
            <person name="Arakaki Y."/>
            <person name="Hanschen E.R."/>
            <person name="Ferris P.J."/>
            <person name="Michod R.E."/>
            <person name="Olson B.J.S.C."/>
            <person name="Nozaki H."/>
            <person name="Durand P.M."/>
        </authorList>
    </citation>
    <scope>NUCLEOTIDE SEQUENCE [LARGE SCALE GENOMIC DNA]</scope>
    <source>
        <strain evidence="2 3">NIES-571</strain>
    </source>
</reference>
<evidence type="ECO:0000313" key="2">
    <source>
        <dbReference type="EMBL" id="PNH07199.1"/>
    </source>
</evidence>
<sequence length="95" mass="10311">MKELIRQRLHSSIRDSGPASRPKSEGLVMRRGYPSAPGSRPGGGNPAYTMGPCGDVTRSGQSFGSMSRHGLVEDSDGYVRSKLASYDSWMMSKED</sequence>